<dbReference type="PROSITE" id="PS00455">
    <property type="entry name" value="AMP_BINDING"/>
    <property type="match status" value="1"/>
</dbReference>
<evidence type="ECO:0000259" key="1">
    <source>
        <dbReference type="Pfam" id="PF00501"/>
    </source>
</evidence>
<organism evidence="3 4">
    <name type="scientific">Prevotella aurantiaca</name>
    <dbReference type="NCBI Taxonomy" id="596085"/>
    <lineage>
        <taxon>Bacteria</taxon>
        <taxon>Pseudomonadati</taxon>
        <taxon>Bacteroidota</taxon>
        <taxon>Bacteroidia</taxon>
        <taxon>Bacteroidales</taxon>
        <taxon>Prevotellaceae</taxon>
        <taxon>Prevotella</taxon>
    </lineage>
</organism>
<evidence type="ECO:0000313" key="3">
    <source>
        <dbReference type="EMBL" id="MBF1384360.1"/>
    </source>
</evidence>
<protein>
    <submittedName>
        <fullName evidence="3">Acyl--CoA ligase</fullName>
    </submittedName>
</protein>
<dbReference type="GO" id="GO:0006631">
    <property type="term" value="P:fatty acid metabolic process"/>
    <property type="evidence" value="ECO:0007669"/>
    <property type="project" value="TreeGrafter"/>
</dbReference>
<dbReference type="Gene3D" id="3.40.50.12780">
    <property type="entry name" value="N-terminal domain of ligase-like"/>
    <property type="match status" value="2"/>
</dbReference>
<feature type="domain" description="AMP-binding enzyme C-terminal" evidence="2">
    <location>
        <begin position="353"/>
        <end position="426"/>
    </location>
</feature>
<reference evidence="3" key="1">
    <citation type="submission" date="2020-04" db="EMBL/GenBank/DDBJ databases">
        <title>Deep metagenomics examines the oral microbiome during advanced dental caries in children, revealing novel taxa and co-occurrences with host molecules.</title>
        <authorList>
            <person name="Baker J.L."/>
            <person name="Morton J.T."/>
            <person name="Dinis M."/>
            <person name="Alvarez R."/>
            <person name="Tran N.C."/>
            <person name="Knight R."/>
            <person name="Edlund A."/>
        </authorList>
    </citation>
    <scope>NUCLEOTIDE SEQUENCE</scope>
    <source>
        <strain evidence="3">JCVI_44_bin.5</strain>
    </source>
</reference>
<dbReference type="PANTHER" id="PTHR43201">
    <property type="entry name" value="ACYL-COA SYNTHETASE"/>
    <property type="match status" value="1"/>
</dbReference>
<accession>A0A930HM52</accession>
<evidence type="ECO:0000313" key="4">
    <source>
        <dbReference type="Proteomes" id="UP000771736"/>
    </source>
</evidence>
<dbReference type="Gene3D" id="3.30.300.30">
    <property type="match status" value="1"/>
</dbReference>
<comment type="caution">
    <text evidence="3">The sequence shown here is derived from an EMBL/GenBank/DDBJ whole genome shotgun (WGS) entry which is preliminary data.</text>
</comment>
<name>A0A930HM52_9BACT</name>
<dbReference type="Proteomes" id="UP000771736">
    <property type="component" value="Unassembled WGS sequence"/>
</dbReference>
<dbReference type="Pfam" id="PF13193">
    <property type="entry name" value="AMP-binding_C"/>
    <property type="match status" value="1"/>
</dbReference>
<keyword evidence="3" id="KW-0436">Ligase</keyword>
<dbReference type="InterPro" id="IPR020845">
    <property type="entry name" value="AMP-binding_CS"/>
</dbReference>
<dbReference type="SUPFAM" id="SSF56801">
    <property type="entry name" value="Acetyl-CoA synthetase-like"/>
    <property type="match status" value="1"/>
</dbReference>
<proteinExistence type="predicted"/>
<dbReference type="Pfam" id="PF00501">
    <property type="entry name" value="AMP-binding"/>
    <property type="match status" value="2"/>
</dbReference>
<dbReference type="InterPro" id="IPR025110">
    <property type="entry name" value="AMP-bd_C"/>
</dbReference>
<dbReference type="InterPro" id="IPR042099">
    <property type="entry name" value="ANL_N_sf"/>
</dbReference>
<gene>
    <name evidence="3" type="ORF">HXN26_05835</name>
</gene>
<dbReference type="CDD" id="cd04433">
    <property type="entry name" value="AFD_class_I"/>
    <property type="match status" value="1"/>
</dbReference>
<feature type="domain" description="AMP-dependent synthetase/ligase" evidence="1">
    <location>
        <begin position="7"/>
        <end position="85"/>
    </location>
</feature>
<dbReference type="EMBL" id="JABZSJ010000025">
    <property type="protein sequence ID" value="MBF1384360.1"/>
    <property type="molecule type" value="Genomic_DNA"/>
</dbReference>
<dbReference type="InterPro" id="IPR045851">
    <property type="entry name" value="AMP-bd_C_sf"/>
</dbReference>
<feature type="domain" description="AMP-dependent synthetase/ligase" evidence="1">
    <location>
        <begin position="98"/>
        <end position="303"/>
    </location>
</feature>
<evidence type="ECO:0000259" key="2">
    <source>
        <dbReference type="Pfam" id="PF13193"/>
    </source>
</evidence>
<sequence>MVIEDKLRENAERFPEKIALICGDEAYTYAQLYKAVSVKVASMENWQGRLVPLIATSTAEFLISYFAIHLAGAVAVPLHKDVPTRKFDDYSKLLEKGTVPKEVADILFTTGTTGNSKAVMISHQTIWANAENLVLSQGFNHDITFIINGPLNHIGSLSKIYPTIYVGGTIKIIDGMKDIKSFFTAIDTIPNKVATFLVPAAIRMLIALWKEELKKVADKIDFIETGAAPMAASDMKKFCELLPKSRLYNTYASTETGIISTYDYNDGESLAGCVGKSMKHSSFFITDDGHVACKGTTLMTGYWNDEEATEAVMRDGVIKTADLGYIDDKGRLRLQGRGDDTINIGGYKIAPSEVEEVALAFPTVKDCVCISAEHLVIGEILKLLVVPHHNFERKELITFLKDRLESYKIPVLYEEVNSIERTFNGKINRKFYALSQKKNTQ</sequence>
<dbReference type="AlphaFoldDB" id="A0A930HM52"/>
<dbReference type="GO" id="GO:0031956">
    <property type="term" value="F:medium-chain fatty acid-CoA ligase activity"/>
    <property type="evidence" value="ECO:0007669"/>
    <property type="project" value="TreeGrafter"/>
</dbReference>
<dbReference type="PANTHER" id="PTHR43201:SF32">
    <property type="entry name" value="2-SUCCINYLBENZOATE--COA LIGASE, CHLOROPLASTIC_PEROXISOMAL"/>
    <property type="match status" value="1"/>
</dbReference>
<dbReference type="InterPro" id="IPR000873">
    <property type="entry name" value="AMP-dep_synth/lig_dom"/>
</dbReference>
<dbReference type="RefSeq" id="WP_273159528.1">
    <property type="nucleotide sequence ID" value="NZ_JABZSJ010000025.1"/>
</dbReference>